<gene>
    <name evidence="2" type="ORF">ALIPUT_00314</name>
</gene>
<evidence type="ECO:0000313" key="3">
    <source>
        <dbReference type="Proteomes" id="UP000005819"/>
    </source>
</evidence>
<reference evidence="2" key="1">
    <citation type="submission" date="2007-10" db="EMBL/GenBank/DDBJ databases">
        <authorList>
            <person name="Fulton L."/>
            <person name="Clifton S."/>
            <person name="Fulton B."/>
            <person name="Xu J."/>
            <person name="Minx P."/>
            <person name="Pepin K.H."/>
            <person name="Johnson M."/>
            <person name="Thiruvilangam P."/>
            <person name="Bhonagiri V."/>
            <person name="Nash W.E."/>
            <person name="Mardis E.R."/>
            <person name="Wilson R.K."/>
        </authorList>
    </citation>
    <scope>NUCLEOTIDE SEQUENCE [LARGE SCALE GENOMIC DNA]</scope>
    <source>
        <strain evidence="2">DSM 17216</strain>
    </source>
</reference>
<dbReference type="HOGENOM" id="CLU_3264710_0_0_10"/>
<dbReference type="AlphaFoldDB" id="B0MSU2"/>
<dbReference type="Proteomes" id="UP000005819">
    <property type="component" value="Unassembled WGS sequence"/>
</dbReference>
<evidence type="ECO:0000313" key="2">
    <source>
        <dbReference type="EMBL" id="EDS04443.1"/>
    </source>
</evidence>
<feature type="region of interest" description="Disordered" evidence="1">
    <location>
        <begin position="1"/>
        <end position="41"/>
    </location>
</feature>
<dbReference type="EMBL" id="ABFK02000016">
    <property type="protein sequence ID" value="EDS04443.1"/>
    <property type="molecule type" value="Genomic_DNA"/>
</dbReference>
<name>B0MSU2_9BACT</name>
<organism evidence="2 3">
    <name type="scientific">Alistipes putredinis DSM 17216</name>
    <dbReference type="NCBI Taxonomy" id="445970"/>
    <lineage>
        <taxon>Bacteria</taxon>
        <taxon>Pseudomonadati</taxon>
        <taxon>Bacteroidota</taxon>
        <taxon>Bacteroidia</taxon>
        <taxon>Bacteroidales</taxon>
        <taxon>Rikenellaceae</taxon>
        <taxon>Alistipes</taxon>
    </lineage>
</organism>
<accession>B0MSU2</accession>
<feature type="compositionally biased region" description="Basic and acidic residues" evidence="1">
    <location>
        <begin position="1"/>
        <end position="22"/>
    </location>
</feature>
<comment type="caution">
    <text evidence="2">The sequence shown here is derived from an EMBL/GenBank/DDBJ whole genome shotgun (WGS) entry which is preliminary data.</text>
</comment>
<evidence type="ECO:0000256" key="1">
    <source>
        <dbReference type="SAM" id="MobiDB-lite"/>
    </source>
</evidence>
<proteinExistence type="predicted"/>
<sequence length="41" mass="4872">MQIRRRENDFYGKRAESPDLRHSPIPKHRPAAEFLLPTDPK</sequence>
<keyword evidence="3" id="KW-1185">Reference proteome</keyword>
<protein>
    <submittedName>
        <fullName evidence="2">Uncharacterized protein</fullName>
    </submittedName>
</protein>
<reference evidence="2" key="2">
    <citation type="submission" date="2013-09" db="EMBL/GenBank/DDBJ databases">
        <title>Draft genome sequence of Alistipes putredinis (DSM 17216).</title>
        <authorList>
            <person name="Sudarsanam P."/>
            <person name="Ley R."/>
            <person name="Guruge J."/>
            <person name="Turnbaugh P.J."/>
            <person name="Mahowald M."/>
            <person name="Liep D."/>
            <person name="Gordon J."/>
        </authorList>
    </citation>
    <scope>NUCLEOTIDE SEQUENCE</scope>
    <source>
        <strain evidence="2">DSM 17216</strain>
    </source>
</reference>